<evidence type="ECO:0000313" key="1">
    <source>
        <dbReference type="EMBL" id="MDC7719181.1"/>
    </source>
</evidence>
<keyword evidence="2" id="KW-1185">Reference proteome</keyword>
<accession>A0ABT5J3L9</accession>
<dbReference type="Proteomes" id="UP001219956">
    <property type="component" value="Unassembled WGS sequence"/>
</dbReference>
<evidence type="ECO:0000313" key="2">
    <source>
        <dbReference type="Proteomes" id="UP001219956"/>
    </source>
</evidence>
<protein>
    <submittedName>
        <fullName evidence="1">Uncharacterized protein</fullName>
    </submittedName>
</protein>
<comment type="caution">
    <text evidence="1">The sequence shown here is derived from an EMBL/GenBank/DDBJ whole genome shotgun (WGS) entry which is preliminary data.</text>
</comment>
<sequence length="175" mass="19788">MAFTTEAPWLRRELSESEMRQVMLDSISDKACWQVGKYLGSMLYMDFGGIIQIRPVVSKRAIQAGEARLRIRDCFWRLADGSRVIVDSESITDDNAAEKLKYLEGVFLRNFLVLESNMVDLVFSNHVVLSLDTSNQYEAEDDIAEFVAPNGRIYTIGPGGAFFLSDEVDTARFVQ</sequence>
<dbReference type="RefSeq" id="WP_272753355.1">
    <property type="nucleotide sequence ID" value="NZ_JAQQLF010000042.1"/>
</dbReference>
<reference evidence="1 2" key="1">
    <citation type="submission" date="2023-01" db="EMBL/GenBank/DDBJ databases">
        <title>Novel species of the genus Vogesella isolated from rivers.</title>
        <authorList>
            <person name="Lu H."/>
        </authorList>
    </citation>
    <scope>NUCLEOTIDE SEQUENCE [LARGE SCALE GENOMIC DNA]</scope>
    <source>
        <strain evidence="1 2">DC21W</strain>
    </source>
</reference>
<gene>
    <name evidence="1" type="ORF">PQU95_18440</name>
</gene>
<organism evidence="1 2">
    <name type="scientific">Vogesella aquatica</name>
    <dbReference type="NCBI Taxonomy" id="2984206"/>
    <lineage>
        <taxon>Bacteria</taxon>
        <taxon>Pseudomonadati</taxon>
        <taxon>Pseudomonadota</taxon>
        <taxon>Betaproteobacteria</taxon>
        <taxon>Neisseriales</taxon>
        <taxon>Chromobacteriaceae</taxon>
        <taxon>Vogesella</taxon>
    </lineage>
</organism>
<name>A0ABT5J3L9_9NEIS</name>
<dbReference type="EMBL" id="JAQQLF010000042">
    <property type="protein sequence ID" value="MDC7719181.1"/>
    <property type="molecule type" value="Genomic_DNA"/>
</dbReference>
<proteinExistence type="predicted"/>